<evidence type="ECO:0000256" key="1">
    <source>
        <dbReference type="SAM" id="Phobius"/>
    </source>
</evidence>
<proteinExistence type="predicted"/>
<dbReference type="InterPro" id="IPR014867">
    <property type="entry name" value="Spore_coat_CotH_CotH2/3/7"/>
</dbReference>
<feature type="transmembrane region" description="Helical" evidence="1">
    <location>
        <begin position="511"/>
        <end position="528"/>
    </location>
</feature>
<keyword evidence="3" id="KW-1185">Reference proteome</keyword>
<dbReference type="EMBL" id="PVXQ01000025">
    <property type="protein sequence ID" value="PRR81676.1"/>
    <property type="molecule type" value="Genomic_DNA"/>
</dbReference>
<keyword evidence="1" id="KW-0812">Transmembrane</keyword>
<organism evidence="2 3">
    <name type="scientific">Clostridium vincentii</name>
    <dbReference type="NCBI Taxonomy" id="52704"/>
    <lineage>
        <taxon>Bacteria</taxon>
        <taxon>Bacillati</taxon>
        <taxon>Bacillota</taxon>
        <taxon>Clostridia</taxon>
        <taxon>Eubacteriales</taxon>
        <taxon>Clostridiaceae</taxon>
        <taxon>Clostridium</taxon>
    </lineage>
</organism>
<keyword evidence="1" id="KW-0472">Membrane</keyword>
<dbReference type="RefSeq" id="WP_106060237.1">
    <property type="nucleotide sequence ID" value="NZ_PVXQ01000025.1"/>
</dbReference>
<accession>A0A2T0BCP7</accession>
<dbReference type="Proteomes" id="UP000239471">
    <property type="component" value="Unassembled WGS sequence"/>
</dbReference>
<reference evidence="2 3" key="1">
    <citation type="submission" date="2018-03" db="EMBL/GenBank/DDBJ databases">
        <title>Genome sequence of Clostridium vincentii DSM 10228.</title>
        <authorList>
            <person name="Poehlein A."/>
            <person name="Daniel R."/>
        </authorList>
    </citation>
    <scope>NUCLEOTIDE SEQUENCE [LARGE SCALE GENOMIC DNA]</scope>
    <source>
        <strain evidence="2 3">DSM 10228</strain>
    </source>
</reference>
<comment type="caution">
    <text evidence="2">The sequence shown here is derived from an EMBL/GenBank/DDBJ whole genome shotgun (WGS) entry which is preliminary data.</text>
</comment>
<protein>
    <submittedName>
        <fullName evidence="2">CotH protein</fullName>
    </submittedName>
</protein>
<dbReference type="OrthoDB" id="9803752at2"/>
<keyword evidence="1" id="KW-1133">Transmembrane helix</keyword>
<dbReference type="Pfam" id="PF08757">
    <property type="entry name" value="CotH"/>
    <property type="match status" value="1"/>
</dbReference>
<gene>
    <name evidence="2" type="ORF">CLVI_22850</name>
</gene>
<evidence type="ECO:0000313" key="3">
    <source>
        <dbReference type="Proteomes" id="UP000239471"/>
    </source>
</evidence>
<sequence length="530" mass="61717">MTDRRSISLIVIAVSLIIGFSMTIYNNKKAEVKRTNSYNEPLVSLEQEDNALVSSKEDFTLKSDFSSHLPIVIIDTEGIEPPVNTLFNEETLLYESIKDMEPYVDGTIQVLDNSKRNQLTDTPVSKSRIKIKLRGNTSMSYAKPQYLVKLVTETGQDNELSLLGMGEDKEWIINGSMTDKSMMRNYLAYRIASQFMPYTPDTEYCEVVIKENDTYTYQGVYLLGESIKSGIDRVDISKYKATKNYNSYMVRRDRYDEESILLDTYATVNELSGGYLGLRYPSKYSITPKMVDYIENDISKIERIIYSDNYSEFSTYPEYINVDSFIDYFLINEFFGNYDAGNNSTYMYKDLGGKLSMGPVWDYDGAVDNFTEQPMDVEVMAFQTAPWFDRLTTDKSFILKLEKRYSELRIKYLSEENIMDTIEEIETYIGPAQDREWARWNDARKQQDKYELKSYIDTDDDLIYREVSEYKQDIYKLKTILRKHGNTIPKSLEILEESTIWETDWSSRKNLILLLSIAIFCIPIIYVSRN</sequence>
<feature type="transmembrane region" description="Helical" evidence="1">
    <location>
        <begin position="6"/>
        <end position="25"/>
    </location>
</feature>
<evidence type="ECO:0000313" key="2">
    <source>
        <dbReference type="EMBL" id="PRR81676.1"/>
    </source>
</evidence>
<name>A0A2T0BCP7_9CLOT</name>
<dbReference type="AlphaFoldDB" id="A0A2T0BCP7"/>